<dbReference type="Pfam" id="PF00589">
    <property type="entry name" value="Phage_integrase"/>
    <property type="match status" value="1"/>
</dbReference>
<dbReference type="OrthoDB" id="1094492at2"/>
<dbReference type="InterPro" id="IPR013762">
    <property type="entry name" value="Integrase-like_cat_sf"/>
</dbReference>
<evidence type="ECO:0000313" key="7">
    <source>
        <dbReference type="EMBL" id="SHF81419.1"/>
    </source>
</evidence>
<dbReference type="Proteomes" id="UP000184480">
    <property type="component" value="Unassembled WGS sequence"/>
</dbReference>
<evidence type="ECO:0000313" key="8">
    <source>
        <dbReference type="Proteomes" id="UP000184480"/>
    </source>
</evidence>
<dbReference type="GO" id="GO:0003677">
    <property type="term" value="F:DNA binding"/>
    <property type="evidence" value="ECO:0007669"/>
    <property type="project" value="UniProtKB-UniRule"/>
</dbReference>
<evidence type="ECO:0000256" key="2">
    <source>
        <dbReference type="ARBA" id="ARBA00022908"/>
    </source>
</evidence>
<name>A0A1M5EQD1_9BACT</name>
<dbReference type="GO" id="GO:0015074">
    <property type="term" value="P:DNA integration"/>
    <property type="evidence" value="ECO:0007669"/>
    <property type="project" value="UniProtKB-KW"/>
</dbReference>
<dbReference type="AlphaFoldDB" id="A0A1M5EQD1"/>
<dbReference type="InterPro" id="IPR044068">
    <property type="entry name" value="CB"/>
</dbReference>
<reference evidence="8" key="1">
    <citation type="submission" date="2016-11" db="EMBL/GenBank/DDBJ databases">
        <authorList>
            <person name="Varghese N."/>
            <person name="Submissions S."/>
        </authorList>
    </citation>
    <scope>NUCLEOTIDE SEQUENCE [LARGE SCALE GENOMIC DNA]</scope>
    <source>
        <strain evidence="8">DSM 27370</strain>
    </source>
</reference>
<dbReference type="Gene3D" id="1.10.443.10">
    <property type="entry name" value="Intergrase catalytic core"/>
    <property type="match status" value="1"/>
</dbReference>
<dbReference type="InterPro" id="IPR010998">
    <property type="entry name" value="Integrase_recombinase_N"/>
</dbReference>
<dbReference type="PROSITE" id="PS51900">
    <property type="entry name" value="CB"/>
    <property type="match status" value="1"/>
</dbReference>
<keyword evidence="2" id="KW-0229">DNA integration</keyword>
<proteinExistence type="inferred from homology"/>
<keyword evidence="8" id="KW-1185">Reference proteome</keyword>
<evidence type="ECO:0000256" key="1">
    <source>
        <dbReference type="ARBA" id="ARBA00008857"/>
    </source>
</evidence>
<evidence type="ECO:0000256" key="4">
    <source>
        <dbReference type="ARBA" id="ARBA00023172"/>
    </source>
</evidence>
<organism evidence="7 8">
    <name type="scientific">Dysgonomonas macrotermitis</name>
    <dbReference type="NCBI Taxonomy" id="1346286"/>
    <lineage>
        <taxon>Bacteria</taxon>
        <taxon>Pseudomonadati</taxon>
        <taxon>Bacteroidota</taxon>
        <taxon>Bacteroidia</taxon>
        <taxon>Bacteroidales</taxon>
        <taxon>Dysgonomonadaceae</taxon>
        <taxon>Dysgonomonas</taxon>
    </lineage>
</organism>
<dbReference type="InterPro" id="IPR025269">
    <property type="entry name" value="SAM-like_dom"/>
</dbReference>
<dbReference type="PANTHER" id="PTHR30349:SF64">
    <property type="entry name" value="PROPHAGE INTEGRASE INTD-RELATED"/>
    <property type="match status" value="1"/>
</dbReference>
<dbReference type="EMBL" id="FQUC01000010">
    <property type="protein sequence ID" value="SHF81419.1"/>
    <property type="molecule type" value="Genomic_DNA"/>
</dbReference>
<dbReference type="InterPro" id="IPR011010">
    <property type="entry name" value="DNA_brk_join_enz"/>
</dbReference>
<dbReference type="Pfam" id="PF13102">
    <property type="entry name" value="Phage_int_SAM_5"/>
    <property type="match status" value="1"/>
</dbReference>
<feature type="domain" description="Core-binding (CB)" evidence="6">
    <location>
        <begin position="113"/>
        <end position="195"/>
    </location>
</feature>
<comment type="similarity">
    <text evidence="1">Belongs to the 'phage' integrase family.</text>
</comment>
<dbReference type="InterPro" id="IPR002104">
    <property type="entry name" value="Integrase_catalytic"/>
</dbReference>
<dbReference type="GO" id="GO:0006310">
    <property type="term" value="P:DNA recombination"/>
    <property type="evidence" value="ECO:0007669"/>
    <property type="project" value="UniProtKB-KW"/>
</dbReference>
<evidence type="ECO:0000256" key="3">
    <source>
        <dbReference type="ARBA" id="ARBA00023125"/>
    </source>
</evidence>
<keyword evidence="3 5" id="KW-0238">DNA-binding</keyword>
<protein>
    <submittedName>
        <fullName evidence="7">Phage integrase family protein</fullName>
    </submittedName>
</protein>
<sequence length="433" mass="51572">MKHSVNVAIALDTKKAITDKTKKQIGREDVEENLYPLKIRVTYSRQPRYFSLDKPYYLTKEEFEGLFTSRKAELLTIRRDAEKKFAEANRIADEIRDFFSFDEFSRIYNSKTKSVKDVYSVYEEYIQNLKDNKQHGTVDAYTCALNHLRRYKSKLYFRDITPEFLKKYAKSAFNEGSATIGIYLRPLRAVYNYAIDVKKIARRDDFPFGRNKYVIPKYTPRDMLLSWDDFKKIYEYHQSNVDNKVTKEILAIDLFLFSYFCQGMNFSDIMDLKYNNILIDDIGDKYIYFNRNKTKNTVRNIEYTYVFINPLLEVILDKHGNLSKDKSNYLFPFYELISGEERFYKIKEELGRIRKALKRVAKKLNIDNISFYWSRHTWATHARQEGYGYDDIRDMMAQRTTTVTQGYVHRNEKFPVFKDASNKLLTNLIGENE</sequence>
<accession>A0A1M5EQD1</accession>
<evidence type="ECO:0000259" key="6">
    <source>
        <dbReference type="PROSITE" id="PS51900"/>
    </source>
</evidence>
<dbReference type="RefSeq" id="WP_062183660.1">
    <property type="nucleotide sequence ID" value="NZ_BBXL01000022.1"/>
</dbReference>
<dbReference type="PANTHER" id="PTHR30349">
    <property type="entry name" value="PHAGE INTEGRASE-RELATED"/>
    <property type="match status" value="1"/>
</dbReference>
<gene>
    <name evidence="7" type="ORF">SAMN05444362_110108</name>
</gene>
<dbReference type="SUPFAM" id="SSF56349">
    <property type="entry name" value="DNA breaking-rejoining enzymes"/>
    <property type="match status" value="1"/>
</dbReference>
<dbReference type="STRING" id="1346286.SAMN05444362_110108"/>
<dbReference type="Gene3D" id="1.10.150.130">
    <property type="match status" value="1"/>
</dbReference>
<dbReference type="InterPro" id="IPR050090">
    <property type="entry name" value="Tyrosine_recombinase_XerCD"/>
</dbReference>
<evidence type="ECO:0000256" key="5">
    <source>
        <dbReference type="PROSITE-ProRule" id="PRU01248"/>
    </source>
</evidence>
<keyword evidence="4" id="KW-0233">DNA recombination</keyword>